<evidence type="ECO:0000256" key="3">
    <source>
        <dbReference type="ARBA" id="ARBA00022989"/>
    </source>
</evidence>
<feature type="transmembrane region" description="Helical" evidence="6">
    <location>
        <begin position="453"/>
        <end position="474"/>
    </location>
</feature>
<feature type="transmembrane region" description="Helical" evidence="6">
    <location>
        <begin position="495"/>
        <end position="517"/>
    </location>
</feature>
<sequence>MERKPLLQDSDKEYNTFMNSSGHDHRRHGAIGTEYNVNADVSRGAAASDLPSLSDSQNSNIKARNNGHSRRSPDGHQERRLRSPCQDFNESGNSVSEDAQKVHAEDGEVIKNQKTRMFLLVLIGFLASCASKIYVPVMTQYTYQVYTEQVFGNLSAGVHISKQPCVNSSDVLTSSDTQQVQDQSGDFLSRTTLIGGGVAIFINLFLGSYSDVMGRKLVLLLPIFGHFLRDAAVPIIIYFDLGLPGMYVGYLLDGLFGGFSAILLGLFVYAADITKTGGQRTMSLALVEMSIGLGQCCLNVVAGLFIEEMGFFYPSLAASSLILICVFLICLLPETVPRDRKKLISPIKSFQRVIGTFLPRDNVYRRAMLLVGITAFFITTLPVLCTETLESLYLMDRPFCWSALQQGIFGTAKDTSNYLVGVTLIRLLNNVISTPLMAIIGLLSDIAKNVVMALAYNDLTVYMAVVAGLLRRLVYPALRSFMSGLVPRERQGAMFAGIAVLESACMCLGLVTFVNVYKVTMPFMSGFVFLTIAAVDVIVIALMLINYCLLRKFKATKVIVMSVQAEDEEQHHQNEPDIS</sequence>
<feature type="compositionally biased region" description="Polar residues" evidence="5">
    <location>
        <begin position="86"/>
        <end position="97"/>
    </location>
</feature>
<evidence type="ECO:0000256" key="4">
    <source>
        <dbReference type="ARBA" id="ARBA00023136"/>
    </source>
</evidence>
<dbReference type="EMBL" id="JBAMIC010000001">
    <property type="protein sequence ID" value="KAK7116201.1"/>
    <property type="molecule type" value="Genomic_DNA"/>
</dbReference>
<keyword evidence="2 6" id="KW-0812">Transmembrane</keyword>
<evidence type="ECO:0000256" key="1">
    <source>
        <dbReference type="ARBA" id="ARBA00004141"/>
    </source>
</evidence>
<feature type="transmembrane region" description="Helical" evidence="6">
    <location>
        <begin position="187"/>
        <end position="206"/>
    </location>
</feature>
<keyword evidence="8" id="KW-1185">Reference proteome</keyword>
<dbReference type="InterPro" id="IPR036259">
    <property type="entry name" value="MFS_trans_sf"/>
</dbReference>
<dbReference type="GO" id="GO:0022857">
    <property type="term" value="F:transmembrane transporter activity"/>
    <property type="evidence" value="ECO:0007669"/>
    <property type="project" value="InterPro"/>
</dbReference>
<feature type="transmembrane region" description="Helical" evidence="6">
    <location>
        <begin position="523"/>
        <end position="549"/>
    </location>
</feature>
<dbReference type="PANTHER" id="PTHR23507">
    <property type="entry name" value="ZGC:174356"/>
    <property type="match status" value="1"/>
</dbReference>
<dbReference type="SUPFAM" id="SSF103473">
    <property type="entry name" value="MFS general substrate transporter"/>
    <property type="match status" value="1"/>
</dbReference>
<dbReference type="PANTHER" id="PTHR23507:SF1">
    <property type="entry name" value="FI18259P1-RELATED"/>
    <property type="match status" value="1"/>
</dbReference>
<dbReference type="Proteomes" id="UP001374579">
    <property type="component" value="Unassembled WGS sequence"/>
</dbReference>
<comment type="subcellular location">
    <subcellularLocation>
        <location evidence="1">Membrane</location>
        <topology evidence="1">Multi-pass membrane protein</topology>
    </subcellularLocation>
</comment>
<dbReference type="AlphaFoldDB" id="A0AAN9C0I6"/>
<feature type="transmembrane region" description="Helical" evidence="6">
    <location>
        <begin position="117"/>
        <end position="135"/>
    </location>
</feature>
<protein>
    <recommendedName>
        <fullName evidence="9">Proton-coupled folate transporter</fullName>
    </recommendedName>
</protein>
<dbReference type="Gene3D" id="1.20.1250.20">
    <property type="entry name" value="MFS general substrate transporter like domains"/>
    <property type="match status" value="1"/>
</dbReference>
<reference evidence="7 8" key="1">
    <citation type="submission" date="2024-02" db="EMBL/GenBank/DDBJ databases">
        <title>Chromosome-scale genome assembly of the rough periwinkle Littorina saxatilis.</title>
        <authorList>
            <person name="De Jode A."/>
            <person name="Faria R."/>
            <person name="Formenti G."/>
            <person name="Sims Y."/>
            <person name="Smith T.P."/>
            <person name="Tracey A."/>
            <person name="Wood J.M.D."/>
            <person name="Zagrodzka Z.B."/>
            <person name="Johannesson K."/>
            <person name="Butlin R.K."/>
            <person name="Leder E.H."/>
        </authorList>
    </citation>
    <scope>NUCLEOTIDE SEQUENCE [LARGE SCALE GENOMIC DNA]</scope>
    <source>
        <strain evidence="7">Snail1</strain>
        <tissue evidence="7">Muscle</tissue>
    </source>
</reference>
<keyword evidence="4 6" id="KW-0472">Membrane</keyword>
<feature type="region of interest" description="Disordered" evidence="5">
    <location>
        <begin position="1"/>
        <end position="99"/>
    </location>
</feature>
<evidence type="ECO:0000256" key="5">
    <source>
        <dbReference type="SAM" id="MobiDB-lite"/>
    </source>
</evidence>
<feature type="transmembrane region" description="Helical" evidence="6">
    <location>
        <begin position="283"/>
        <end position="306"/>
    </location>
</feature>
<feature type="compositionally biased region" description="Basic and acidic residues" evidence="5">
    <location>
        <begin position="1"/>
        <end position="14"/>
    </location>
</feature>
<feature type="transmembrane region" description="Helical" evidence="6">
    <location>
        <begin position="218"/>
        <end position="241"/>
    </location>
</feature>
<feature type="compositionally biased region" description="Low complexity" evidence="5">
    <location>
        <begin position="45"/>
        <end position="56"/>
    </location>
</feature>
<gene>
    <name evidence="7" type="ORF">V1264_001925</name>
</gene>
<organism evidence="7 8">
    <name type="scientific">Littorina saxatilis</name>
    <dbReference type="NCBI Taxonomy" id="31220"/>
    <lineage>
        <taxon>Eukaryota</taxon>
        <taxon>Metazoa</taxon>
        <taxon>Spiralia</taxon>
        <taxon>Lophotrochozoa</taxon>
        <taxon>Mollusca</taxon>
        <taxon>Gastropoda</taxon>
        <taxon>Caenogastropoda</taxon>
        <taxon>Littorinimorpha</taxon>
        <taxon>Littorinoidea</taxon>
        <taxon>Littorinidae</taxon>
        <taxon>Littorina</taxon>
    </lineage>
</organism>
<feature type="transmembrane region" description="Helical" evidence="6">
    <location>
        <begin position="367"/>
        <end position="384"/>
    </location>
</feature>
<evidence type="ECO:0000313" key="7">
    <source>
        <dbReference type="EMBL" id="KAK7116201.1"/>
    </source>
</evidence>
<evidence type="ECO:0000313" key="8">
    <source>
        <dbReference type="Proteomes" id="UP001374579"/>
    </source>
</evidence>
<name>A0AAN9C0I6_9CAEN</name>
<comment type="caution">
    <text evidence="7">The sequence shown here is derived from an EMBL/GenBank/DDBJ whole genome shotgun (WGS) entry which is preliminary data.</text>
</comment>
<dbReference type="InterPro" id="IPR011701">
    <property type="entry name" value="MFS"/>
</dbReference>
<evidence type="ECO:0008006" key="9">
    <source>
        <dbReference type="Google" id="ProtNLM"/>
    </source>
</evidence>
<dbReference type="GO" id="GO:0016020">
    <property type="term" value="C:membrane"/>
    <property type="evidence" value="ECO:0007669"/>
    <property type="project" value="UniProtKB-SubCell"/>
</dbReference>
<keyword evidence="3 6" id="KW-1133">Transmembrane helix</keyword>
<proteinExistence type="predicted"/>
<feature type="transmembrane region" description="Helical" evidence="6">
    <location>
        <begin position="312"/>
        <end position="332"/>
    </location>
</feature>
<evidence type="ECO:0000256" key="6">
    <source>
        <dbReference type="SAM" id="Phobius"/>
    </source>
</evidence>
<dbReference type="Pfam" id="PF07690">
    <property type="entry name" value="MFS_1"/>
    <property type="match status" value="1"/>
</dbReference>
<feature type="transmembrane region" description="Helical" evidence="6">
    <location>
        <begin position="247"/>
        <end position="271"/>
    </location>
</feature>
<evidence type="ECO:0000256" key="2">
    <source>
        <dbReference type="ARBA" id="ARBA00022692"/>
    </source>
</evidence>
<feature type="compositionally biased region" description="Basic and acidic residues" evidence="5">
    <location>
        <begin position="71"/>
        <end position="81"/>
    </location>
</feature>
<accession>A0AAN9C0I6</accession>